<gene>
    <name evidence="1" type="ORF">D0Y65_050693</name>
</gene>
<organism evidence="1 2">
    <name type="scientific">Glycine soja</name>
    <name type="common">Wild soybean</name>
    <dbReference type="NCBI Taxonomy" id="3848"/>
    <lineage>
        <taxon>Eukaryota</taxon>
        <taxon>Viridiplantae</taxon>
        <taxon>Streptophyta</taxon>
        <taxon>Embryophyta</taxon>
        <taxon>Tracheophyta</taxon>
        <taxon>Spermatophyta</taxon>
        <taxon>Magnoliopsida</taxon>
        <taxon>eudicotyledons</taxon>
        <taxon>Gunneridae</taxon>
        <taxon>Pentapetalae</taxon>
        <taxon>rosids</taxon>
        <taxon>fabids</taxon>
        <taxon>Fabales</taxon>
        <taxon>Fabaceae</taxon>
        <taxon>Papilionoideae</taxon>
        <taxon>50 kb inversion clade</taxon>
        <taxon>NPAAA clade</taxon>
        <taxon>indigoferoid/millettioid clade</taxon>
        <taxon>Phaseoleae</taxon>
        <taxon>Glycine</taxon>
        <taxon>Glycine subgen. Soja</taxon>
    </lineage>
</organism>
<protein>
    <submittedName>
        <fullName evidence="1">G-type lectin S-receptor-like serine/threonine-protein kinase</fullName>
    </submittedName>
</protein>
<proteinExistence type="predicted"/>
<evidence type="ECO:0000313" key="2">
    <source>
        <dbReference type="Proteomes" id="UP000289340"/>
    </source>
</evidence>
<comment type="caution">
    <text evidence="1">The sequence shown here is derived from an EMBL/GenBank/DDBJ whole genome shotgun (WGS) entry which is preliminary data.</text>
</comment>
<dbReference type="EMBL" id="QZWG01000019">
    <property type="protein sequence ID" value="RZB46740.1"/>
    <property type="molecule type" value="Genomic_DNA"/>
</dbReference>
<sequence>MLLLEIIGGRRNLDMSFGAEDFFYPDWAYKWGFYGGWIFELQWGPLIVIFHHGDAAEDKGEEAHENPRAFPWISGPIYLDSSIQCPCGVGLHHSLNLGKDLISNPEVLHTLGSMEACLWSIYGGWIFELQ</sequence>
<dbReference type="Proteomes" id="UP000289340">
    <property type="component" value="Chromosome 19"/>
</dbReference>
<dbReference type="AlphaFoldDB" id="A0A445FD58"/>
<dbReference type="GO" id="GO:0030246">
    <property type="term" value="F:carbohydrate binding"/>
    <property type="evidence" value="ECO:0007669"/>
    <property type="project" value="UniProtKB-KW"/>
</dbReference>
<accession>A0A445FD58</accession>
<keyword evidence="1" id="KW-0418">Kinase</keyword>
<keyword evidence="2" id="KW-1185">Reference proteome</keyword>
<keyword evidence="1" id="KW-0430">Lectin</keyword>
<keyword evidence="1" id="KW-0808">Transferase</keyword>
<dbReference type="GO" id="GO:0016301">
    <property type="term" value="F:kinase activity"/>
    <property type="evidence" value="ECO:0007669"/>
    <property type="project" value="UniProtKB-KW"/>
</dbReference>
<reference evidence="1 2" key="1">
    <citation type="submission" date="2018-09" db="EMBL/GenBank/DDBJ databases">
        <title>A high-quality reference genome of wild soybean provides a powerful tool to mine soybean genomes.</title>
        <authorList>
            <person name="Xie M."/>
            <person name="Chung C.Y.L."/>
            <person name="Li M.-W."/>
            <person name="Wong F.-L."/>
            <person name="Chan T.-F."/>
            <person name="Lam H.-M."/>
        </authorList>
    </citation>
    <scope>NUCLEOTIDE SEQUENCE [LARGE SCALE GENOMIC DNA]</scope>
    <source>
        <strain evidence="2">cv. W05</strain>
        <tissue evidence="1">Hypocotyl of etiolated seedlings</tissue>
    </source>
</reference>
<evidence type="ECO:0000313" key="1">
    <source>
        <dbReference type="EMBL" id="RZB46740.1"/>
    </source>
</evidence>
<keyword evidence="1" id="KW-0675">Receptor</keyword>
<name>A0A445FD58_GLYSO</name>